<comment type="caution">
    <text evidence="1">The sequence shown here is derived from an EMBL/GenBank/DDBJ whole genome shotgun (WGS) entry which is preliminary data.</text>
</comment>
<evidence type="ECO:0000313" key="2">
    <source>
        <dbReference type="Proteomes" id="UP000228621"/>
    </source>
</evidence>
<keyword evidence="1" id="KW-0812">Transmembrane</keyword>
<keyword evidence="1" id="KW-0472">Membrane</keyword>
<gene>
    <name evidence="1" type="ORF">CEX98_19910</name>
</gene>
<dbReference type="AlphaFoldDB" id="A0A2A5JKJ1"/>
<name>A0A2A5JKJ1_PSEO7</name>
<dbReference type="OrthoDB" id="6313062at2"/>
<keyword evidence="2" id="KW-1185">Reference proteome</keyword>
<proteinExistence type="predicted"/>
<dbReference type="EMBL" id="NKHF01000100">
    <property type="protein sequence ID" value="PCK29943.1"/>
    <property type="molecule type" value="Genomic_DNA"/>
</dbReference>
<sequence>MSKTAVWFIGLFVLPLLLAFVALKLDWLPNSTTNHGEFLRQEVRQPEVVLDTEWSIVYQRPQSCDEQCSLLLNSLPNLYLALGKYQQKVSVVVLQNQDEPVVEHATSLPLHLTQLQDNYIYLVDKTGLFVLQYAPTLDQAKMRSVQKGLLSDLKKLLNYSRSS</sequence>
<reference evidence="2" key="1">
    <citation type="journal article" date="2019" name="Genome Announc.">
        <title>Draft Genome Sequence of Pseudoalteromonas piscicida Strain 36Y ROTHPW, an Hypersaline Seawater Isolate from the South Coast of Sonora, Mexico.</title>
        <authorList>
            <person name="Sanchez-Diaz R."/>
            <person name="Molina-Garza Z.J."/>
            <person name="Cruz-Suarez L.E."/>
            <person name="Selvin J."/>
            <person name="Kiran G.S."/>
            <person name="Ibarra-Gamez J.C."/>
            <person name="Gomez-Gil B."/>
            <person name="Galaviz-Silva L."/>
        </authorList>
    </citation>
    <scope>NUCLEOTIDE SEQUENCE [LARGE SCALE GENOMIC DNA]</scope>
    <source>
        <strain evidence="2">36Y_RITHPW</strain>
    </source>
</reference>
<protein>
    <submittedName>
        <fullName evidence="1">Transmembrane cytochrome oxidase associated protein</fullName>
    </submittedName>
</protein>
<organism evidence="1 2">
    <name type="scientific">Pseudoalteromonas piscicida</name>
    <dbReference type="NCBI Taxonomy" id="43662"/>
    <lineage>
        <taxon>Bacteria</taxon>
        <taxon>Pseudomonadati</taxon>
        <taxon>Pseudomonadota</taxon>
        <taxon>Gammaproteobacteria</taxon>
        <taxon>Alteromonadales</taxon>
        <taxon>Pseudoalteromonadaceae</taxon>
        <taxon>Pseudoalteromonas</taxon>
    </lineage>
</organism>
<accession>A0A2A5JKJ1</accession>
<dbReference type="Proteomes" id="UP000228621">
    <property type="component" value="Unassembled WGS sequence"/>
</dbReference>
<dbReference type="RefSeq" id="WP_099643752.1">
    <property type="nucleotide sequence ID" value="NZ_NKHF01000100.1"/>
</dbReference>
<evidence type="ECO:0000313" key="1">
    <source>
        <dbReference type="EMBL" id="PCK29943.1"/>
    </source>
</evidence>